<feature type="compositionally biased region" description="Basic residues" evidence="1">
    <location>
        <begin position="65"/>
        <end position="81"/>
    </location>
</feature>
<dbReference type="AlphaFoldDB" id="A0A0N5A5N6"/>
<feature type="region of interest" description="Disordered" evidence="1">
    <location>
        <begin position="1"/>
        <end position="81"/>
    </location>
</feature>
<dbReference type="WBParaSite" id="PTRK_0001702000.1">
    <property type="protein sequence ID" value="PTRK_0001702000.1"/>
    <property type="gene ID" value="PTRK_0001702000"/>
</dbReference>
<keyword evidence="2" id="KW-1185">Reference proteome</keyword>
<sequence length="268" mass="29589">LEGEGGRRRRSDEGRRRLVSDPTAARSRDFQPSRRHPSSGPDGPPSPSRGEGRVMLSSPQPAPLRTHRSGQSSHRRPARHARILGRLGVRGAVADHDAARRIAARLLHRLNDVRAAGLAGRDRIRASDEGEMARQPQRLDQRHRQVRALVGRHAQDRPARAQAVQRRDAAVERAALVGDVSQVVLDETLEQTGRMGLVPGGARFHEAVAQHGHRAVPDQMSGRRHGHGRQLILRQHPVQRADQVGRRVHQRPVQIEGDGPAFQVALNA</sequence>
<evidence type="ECO:0000313" key="2">
    <source>
        <dbReference type="Proteomes" id="UP000038045"/>
    </source>
</evidence>
<feature type="compositionally biased region" description="Basic and acidic residues" evidence="1">
    <location>
        <begin position="1"/>
        <end position="19"/>
    </location>
</feature>
<evidence type="ECO:0000313" key="3">
    <source>
        <dbReference type="WBParaSite" id="PTRK_0001702000.1"/>
    </source>
</evidence>
<evidence type="ECO:0000256" key="1">
    <source>
        <dbReference type="SAM" id="MobiDB-lite"/>
    </source>
</evidence>
<accession>A0A0N5A5N6</accession>
<protein>
    <submittedName>
        <fullName evidence="3">Phenol hydroxylase large subunit</fullName>
    </submittedName>
</protein>
<name>A0A0N5A5N6_PARTI</name>
<proteinExistence type="predicted"/>
<reference evidence="3" key="1">
    <citation type="submission" date="2017-02" db="UniProtKB">
        <authorList>
            <consortium name="WormBaseParasite"/>
        </authorList>
    </citation>
    <scope>IDENTIFICATION</scope>
</reference>
<organism evidence="2 3">
    <name type="scientific">Parastrongyloides trichosuri</name>
    <name type="common">Possum-specific nematode worm</name>
    <dbReference type="NCBI Taxonomy" id="131310"/>
    <lineage>
        <taxon>Eukaryota</taxon>
        <taxon>Metazoa</taxon>
        <taxon>Ecdysozoa</taxon>
        <taxon>Nematoda</taxon>
        <taxon>Chromadorea</taxon>
        <taxon>Rhabditida</taxon>
        <taxon>Tylenchina</taxon>
        <taxon>Panagrolaimomorpha</taxon>
        <taxon>Strongyloidoidea</taxon>
        <taxon>Strongyloididae</taxon>
        <taxon>Parastrongyloides</taxon>
    </lineage>
</organism>
<dbReference type="Proteomes" id="UP000038045">
    <property type="component" value="Unplaced"/>
</dbReference>